<feature type="coiled-coil region" evidence="1">
    <location>
        <begin position="242"/>
        <end position="276"/>
    </location>
</feature>
<dbReference type="EMBL" id="CAXAMM010014036">
    <property type="protein sequence ID" value="CAK9032809.1"/>
    <property type="molecule type" value="Genomic_DNA"/>
</dbReference>
<dbReference type="Proteomes" id="UP001642464">
    <property type="component" value="Unassembled WGS sequence"/>
</dbReference>
<evidence type="ECO:0000313" key="3">
    <source>
        <dbReference type="EMBL" id="CAK9032809.1"/>
    </source>
</evidence>
<comment type="caution">
    <text evidence="3">The sequence shown here is derived from an EMBL/GenBank/DDBJ whole genome shotgun (WGS) entry which is preliminary data.</text>
</comment>
<organism evidence="3 4">
    <name type="scientific">Durusdinium trenchii</name>
    <dbReference type="NCBI Taxonomy" id="1381693"/>
    <lineage>
        <taxon>Eukaryota</taxon>
        <taxon>Sar</taxon>
        <taxon>Alveolata</taxon>
        <taxon>Dinophyceae</taxon>
        <taxon>Suessiales</taxon>
        <taxon>Symbiodiniaceae</taxon>
        <taxon>Durusdinium</taxon>
    </lineage>
</organism>
<sequence>MLRRDPHHARLKETKVELSRQRTLTASKDLQLQSDTAKLLQAVNLRHREAELAAELECAGAQHDEELQAQELQLKEHHQSELVSKLMQAEEDERKTLHEQALLAETASVRLLRDPMAFDAEVKEETRSQEEEMKMSRLQMAAIREELLSAHDHVRSWRQERDGEAEAASVAHEAYLAESRASLRQHESLRAEARTRLSEVASLEDFQRSLDAETKVLQNELGKVAYSIGQRDHELKIKDSELQEVRSSLVGIQDEMDEVNTQLKVQCQRVQRVEREVSLSSDLGEKVKNMRHMLQESHSGIAQLCNLINQERQKHDQYLQGLKQQRLRTELLLQLLHHFKNRTQELAPRSILGGGDFSGVDVPQEPMTPDPRMHG</sequence>
<keyword evidence="1" id="KW-0175">Coiled coil</keyword>
<accession>A0ABP0L2I5</accession>
<keyword evidence="4" id="KW-1185">Reference proteome</keyword>
<protein>
    <submittedName>
        <fullName evidence="3">Pumilio-like 3</fullName>
    </submittedName>
</protein>
<evidence type="ECO:0000313" key="4">
    <source>
        <dbReference type="Proteomes" id="UP001642464"/>
    </source>
</evidence>
<reference evidence="3 4" key="1">
    <citation type="submission" date="2024-02" db="EMBL/GenBank/DDBJ databases">
        <authorList>
            <person name="Chen Y."/>
            <person name="Shah S."/>
            <person name="Dougan E. K."/>
            <person name="Thang M."/>
            <person name="Chan C."/>
        </authorList>
    </citation>
    <scope>NUCLEOTIDE SEQUENCE [LARGE SCALE GENOMIC DNA]</scope>
</reference>
<proteinExistence type="predicted"/>
<gene>
    <name evidence="3" type="ORF">SCF082_LOCUS20213</name>
</gene>
<evidence type="ECO:0000256" key="1">
    <source>
        <dbReference type="SAM" id="Coils"/>
    </source>
</evidence>
<name>A0ABP0L2I5_9DINO</name>
<evidence type="ECO:0000256" key="2">
    <source>
        <dbReference type="SAM" id="MobiDB-lite"/>
    </source>
</evidence>
<feature type="region of interest" description="Disordered" evidence="2">
    <location>
        <begin position="350"/>
        <end position="375"/>
    </location>
</feature>